<evidence type="ECO:0000256" key="1">
    <source>
        <dbReference type="ARBA" id="ARBA00022741"/>
    </source>
</evidence>
<keyword evidence="1" id="KW-0547">Nucleotide-binding</keyword>
<dbReference type="AlphaFoldDB" id="A0A9P0P6Y4"/>
<dbReference type="SUPFAM" id="SSF52540">
    <property type="entry name" value="P-loop containing nucleoside triphosphate hydrolases"/>
    <property type="match status" value="1"/>
</dbReference>
<dbReference type="PROSITE" id="PS50067">
    <property type="entry name" value="KINESIN_MOTOR_2"/>
    <property type="match status" value="1"/>
</dbReference>
<proteinExistence type="inferred from homology"/>
<comment type="caution">
    <text evidence="5">The sequence shown here is derived from an EMBL/GenBank/DDBJ whole genome shotgun (WGS) entry which is preliminary data.</text>
</comment>
<gene>
    <name evidence="5" type="ORF">ACAOBT_LOCUS7564</name>
</gene>
<evidence type="ECO:0000313" key="6">
    <source>
        <dbReference type="Proteomes" id="UP001152888"/>
    </source>
</evidence>
<evidence type="ECO:0000259" key="4">
    <source>
        <dbReference type="PROSITE" id="PS50067"/>
    </source>
</evidence>
<evidence type="ECO:0000313" key="5">
    <source>
        <dbReference type="EMBL" id="CAH1967810.1"/>
    </source>
</evidence>
<dbReference type="InterPro" id="IPR001752">
    <property type="entry name" value="Kinesin_motor_dom"/>
</dbReference>
<dbReference type="Gene3D" id="3.40.850.10">
    <property type="entry name" value="Kinesin motor domain"/>
    <property type="match status" value="1"/>
</dbReference>
<dbReference type="Pfam" id="PF00225">
    <property type="entry name" value="Kinesin"/>
    <property type="match status" value="1"/>
</dbReference>
<dbReference type="GO" id="GO:0005524">
    <property type="term" value="F:ATP binding"/>
    <property type="evidence" value="ECO:0007669"/>
    <property type="project" value="UniProtKB-KW"/>
</dbReference>
<keyword evidence="2" id="KW-0067">ATP-binding</keyword>
<name>A0A9P0P6Y4_ACAOB</name>
<dbReference type="InterPro" id="IPR027417">
    <property type="entry name" value="P-loop_NTPase"/>
</dbReference>
<dbReference type="InterPro" id="IPR036961">
    <property type="entry name" value="Kinesin_motor_dom_sf"/>
</dbReference>
<dbReference type="OrthoDB" id="3176171at2759"/>
<dbReference type="GO" id="GO:0003777">
    <property type="term" value="F:microtubule motor activity"/>
    <property type="evidence" value="ECO:0007669"/>
    <property type="project" value="InterPro"/>
</dbReference>
<comment type="caution">
    <text evidence="3">Lacks conserved residue(s) required for the propagation of feature annotation.</text>
</comment>
<comment type="similarity">
    <text evidence="3">Belongs to the TRAFAC class myosin-kinesin ATPase superfamily. Kinesin family.</text>
</comment>
<dbReference type="EMBL" id="CAKOFQ010006748">
    <property type="protein sequence ID" value="CAH1967810.1"/>
    <property type="molecule type" value="Genomic_DNA"/>
</dbReference>
<reference evidence="5" key="1">
    <citation type="submission" date="2022-03" db="EMBL/GenBank/DDBJ databases">
        <authorList>
            <person name="Sayadi A."/>
        </authorList>
    </citation>
    <scope>NUCLEOTIDE SEQUENCE</scope>
</reference>
<protein>
    <recommendedName>
        <fullName evidence="4">Kinesin motor domain-containing protein</fullName>
    </recommendedName>
</protein>
<dbReference type="Proteomes" id="UP001152888">
    <property type="component" value="Unassembled WGS sequence"/>
</dbReference>
<feature type="domain" description="Kinesin motor" evidence="4">
    <location>
        <begin position="1"/>
        <end position="72"/>
    </location>
</feature>
<sequence>MKLAATERFTFERFNATIFTYGQTYLLAKHTILGNKTDPGLFQLVSNRIFQHVADQVEKRYLISKKPSYQTG</sequence>
<dbReference type="GO" id="GO:0008017">
    <property type="term" value="F:microtubule binding"/>
    <property type="evidence" value="ECO:0007669"/>
    <property type="project" value="InterPro"/>
</dbReference>
<evidence type="ECO:0000256" key="2">
    <source>
        <dbReference type="ARBA" id="ARBA00022840"/>
    </source>
</evidence>
<evidence type="ECO:0000256" key="3">
    <source>
        <dbReference type="PROSITE-ProRule" id="PRU00283"/>
    </source>
</evidence>
<accession>A0A9P0P6Y4</accession>
<organism evidence="5 6">
    <name type="scientific">Acanthoscelides obtectus</name>
    <name type="common">Bean weevil</name>
    <name type="synonym">Bruchus obtectus</name>
    <dbReference type="NCBI Taxonomy" id="200917"/>
    <lineage>
        <taxon>Eukaryota</taxon>
        <taxon>Metazoa</taxon>
        <taxon>Ecdysozoa</taxon>
        <taxon>Arthropoda</taxon>
        <taxon>Hexapoda</taxon>
        <taxon>Insecta</taxon>
        <taxon>Pterygota</taxon>
        <taxon>Neoptera</taxon>
        <taxon>Endopterygota</taxon>
        <taxon>Coleoptera</taxon>
        <taxon>Polyphaga</taxon>
        <taxon>Cucujiformia</taxon>
        <taxon>Chrysomeloidea</taxon>
        <taxon>Chrysomelidae</taxon>
        <taxon>Bruchinae</taxon>
        <taxon>Bruchini</taxon>
        <taxon>Acanthoscelides</taxon>
    </lineage>
</organism>
<keyword evidence="6" id="KW-1185">Reference proteome</keyword>
<dbReference type="GO" id="GO:0007018">
    <property type="term" value="P:microtubule-based movement"/>
    <property type="evidence" value="ECO:0007669"/>
    <property type="project" value="InterPro"/>
</dbReference>